<dbReference type="PANTHER" id="PTHR33266">
    <property type="entry name" value="CHROMOSOME 15, WHOLE GENOME SHOTGUN SEQUENCE"/>
    <property type="match status" value="1"/>
</dbReference>
<gene>
    <name evidence="1" type="ORF">DFH07DRAFT_456678</name>
</gene>
<organism evidence="1 2">
    <name type="scientific">Mycena maculata</name>
    <dbReference type="NCBI Taxonomy" id="230809"/>
    <lineage>
        <taxon>Eukaryota</taxon>
        <taxon>Fungi</taxon>
        <taxon>Dikarya</taxon>
        <taxon>Basidiomycota</taxon>
        <taxon>Agaricomycotina</taxon>
        <taxon>Agaricomycetes</taxon>
        <taxon>Agaricomycetidae</taxon>
        <taxon>Agaricales</taxon>
        <taxon>Marasmiineae</taxon>
        <taxon>Mycenaceae</taxon>
        <taxon>Mycena</taxon>
    </lineage>
</organism>
<reference evidence="1" key="1">
    <citation type="submission" date="2023-03" db="EMBL/GenBank/DDBJ databases">
        <title>Massive genome expansion in bonnet fungi (Mycena s.s.) driven by repeated elements and novel gene families across ecological guilds.</title>
        <authorList>
            <consortium name="Lawrence Berkeley National Laboratory"/>
            <person name="Harder C.B."/>
            <person name="Miyauchi S."/>
            <person name="Viragh M."/>
            <person name="Kuo A."/>
            <person name="Thoen E."/>
            <person name="Andreopoulos B."/>
            <person name="Lu D."/>
            <person name="Skrede I."/>
            <person name="Drula E."/>
            <person name="Henrissat B."/>
            <person name="Morin E."/>
            <person name="Kohler A."/>
            <person name="Barry K."/>
            <person name="LaButti K."/>
            <person name="Morin E."/>
            <person name="Salamov A."/>
            <person name="Lipzen A."/>
            <person name="Mereny Z."/>
            <person name="Hegedus B."/>
            <person name="Baldrian P."/>
            <person name="Stursova M."/>
            <person name="Weitz H."/>
            <person name="Taylor A."/>
            <person name="Grigoriev I.V."/>
            <person name="Nagy L.G."/>
            <person name="Martin F."/>
            <person name="Kauserud H."/>
        </authorList>
    </citation>
    <scope>NUCLEOTIDE SEQUENCE</scope>
    <source>
        <strain evidence="1">CBHHK188m</strain>
    </source>
</reference>
<evidence type="ECO:0000313" key="1">
    <source>
        <dbReference type="EMBL" id="KAJ7758145.1"/>
    </source>
</evidence>
<accession>A0AAD7NFW0</accession>
<dbReference type="Proteomes" id="UP001215280">
    <property type="component" value="Unassembled WGS sequence"/>
</dbReference>
<proteinExistence type="predicted"/>
<evidence type="ECO:0000313" key="2">
    <source>
        <dbReference type="Proteomes" id="UP001215280"/>
    </source>
</evidence>
<dbReference type="EMBL" id="JARJLG010000056">
    <property type="protein sequence ID" value="KAJ7758145.1"/>
    <property type="molecule type" value="Genomic_DNA"/>
</dbReference>
<keyword evidence="2" id="KW-1185">Reference proteome</keyword>
<sequence length="337" mass="37875">MAVVMSVPEHRLFKYTGTPSEPVLVEASGTLMYTKNVRVFTILKDCLGDGLVAKGERGEIVTRALMVLAHDRAAREEGPINGLQYCRPIRFFSFLKALLTDDAFQTLMNSTPVVPKSKSKEQEQEDIRKDFKAAFQHAWISVSHFVLGDSKIIRVENLRNFFFRSAAVQCAPNQAGIDCAAPLVFAATKTHVVDPTSDIGVFQIQTKNRISPTPVTVPTHQTRPGVTPEDRPTVTLLIQYEDAGTSDHNVHHNSSLATRNPLYRSQPNNYQITLRGLTAFRLDDKEKIDIQSLLDLTSTMEAFPRADREDNVKLMRGLRPTFTEDSFQDWIPKSVWT</sequence>
<name>A0AAD7NFW0_9AGAR</name>
<dbReference type="PANTHER" id="PTHR33266:SF1">
    <property type="entry name" value="F-BOX DOMAIN-CONTAINING PROTEIN"/>
    <property type="match status" value="1"/>
</dbReference>
<protein>
    <submittedName>
        <fullName evidence="1">Uncharacterized protein</fullName>
    </submittedName>
</protein>
<comment type="caution">
    <text evidence="1">The sequence shown here is derived from an EMBL/GenBank/DDBJ whole genome shotgun (WGS) entry which is preliminary data.</text>
</comment>
<dbReference type="AlphaFoldDB" id="A0AAD7NFW0"/>